<evidence type="ECO:0000256" key="10">
    <source>
        <dbReference type="ARBA" id="ARBA00023224"/>
    </source>
</evidence>
<evidence type="ECO:0000256" key="6">
    <source>
        <dbReference type="ARBA" id="ARBA00023040"/>
    </source>
</evidence>
<feature type="transmembrane region" description="Helical" evidence="11">
    <location>
        <begin position="790"/>
        <end position="809"/>
    </location>
</feature>
<feature type="transmembrane region" description="Helical" evidence="11">
    <location>
        <begin position="902"/>
        <end position="925"/>
    </location>
</feature>
<keyword evidence="7 11" id="KW-0472">Membrane</keyword>
<keyword evidence="2" id="KW-1003">Cell membrane</keyword>
<accession>A0A1S3NUD1</accession>
<protein>
    <submittedName>
        <fullName evidence="14">Extracellular calcium-sensing receptor</fullName>
    </submittedName>
</protein>
<dbReference type="InterPro" id="IPR004073">
    <property type="entry name" value="GPCR_3_vmron_rcpt_2"/>
</dbReference>
<dbReference type="Pfam" id="PF00003">
    <property type="entry name" value="7tm_3"/>
    <property type="match status" value="1"/>
</dbReference>
<evidence type="ECO:0000256" key="7">
    <source>
        <dbReference type="ARBA" id="ARBA00023136"/>
    </source>
</evidence>
<dbReference type="PRINTS" id="PR00248">
    <property type="entry name" value="GPCRMGR"/>
</dbReference>
<dbReference type="RefSeq" id="XP_014019012.2">
    <property type="nucleotide sequence ID" value="XM_014163537.2"/>
</dbReference>
<dbReference type="Proteomes" id="UP001652741">
    <property type="component" value="Chromosome ssa20"/>
</dbReference>
<reference evidence="14" key="1">
    <citation type="submission" date="2025-08" db="UniProtKB">
        <authorList>
            <consortium name="RefSeq"/>
        </authorList>
    </citation>
    <scope>IDENTIFICATION</scope>
</reference>
<proteinExistence type="predicted"/>
<comment type="subcellular location">
    <subcellularLocation>
        <location evidence="1">Cell membrane</location>
        <topology evidence="1">Multi-pass membrane protein</topology>
    </subcellularLocation>
</comment>
<dbReference type="InterPro" id="IPR017979">
    <property type="entry name" value="GPCR_3_CS"/>
</dbReference>
<dbReference type="Gene3D" id="3.40.50.2300">
    <property type="match status" value="2"/>
</dbReference>
<dbReference type="PRINTS" id="PR01535">
    <property type="entry name" value="VOMERONASL2R"/>
</dbReference>
<dbReference type="CDD" id="cd06364">
    <property type="entry name" value="PBP1_CaSR"/>
    <property type="match status" value="1"/>
</dbReference>
<keyword evidence="3 11" id="KW-0812">Transmembrane</keyword>
<dbReference type="PaxDb" id="8030-ENSSSAP00000083318"/>
<dbReference type="GO" id="GO:0004930">
    <property type="term" value="F:G protein-coupled receptor activity"/>
    <property type="evidence" value="ECO:0007669"/>
    <property type="project" value="UniProtKB-KW"/>
</dbReference>
<dbReference type="PROSITE" id="PS00981">
    <property type="entry name" value="G_PROTEIN_RECEP_F3_3"/>
    <property type="match status" value="1"/>
</dbReference>
<dbReference type="CDD" id="cd15283">
    <property type="entry name" value="7tmC_V2R_pheromone"/>
    <property type="match status" value="1"/>
</dbReference>
<feature type="transmembrane region" description="Helical" evidence="11">
    <location>
        <begin position="834"/>
        <end position="858"/>
    </location>
</feature>
<dbReference type="STRING" id="8030.ENSSSAP00000083318"/>
<evidence type="ECO:0000256" key="3">
    <source>
        <dbReference type="ARBA" id="ARBA00022692"/>
    </source>
</evidence>
<dbReference type="Gene3D" id="2.10.50.30">
    <property type="entry name" value="GPCR, family 3, nine cysteines domain"/>
    <property type="match status" value="1"/>
</dbReference>
<sequence>MIHHSFDALKQSHCVHACQIVFQASALLRAVGRGVRSELKNTCVEVEEPEACPPPVVSSGSPQNLDLETDYGSAPHLVNPRFIAPGPDVITCPQSKPQQCRLMAGPSALPVLQREGDVMLGGLFSLHDMMLQPDLSFTSKPAPTRCTGFNFRTFRWMQTMRFAIEEINRDDHLLPNFTLGYKIYDSCSTPYHALRASVELMGGEGEGEVEGGSCHGLVPVVIGDGGSTLSLVVARFLGVFRVPQVSYFSSCACLSNKAEFPAFLRTMPSDFFQVDALVQLVQHFSWKWVGVVAGDDAYGRGGAQIFSEKVQKLGACVALHEIIPKNHAEGAMASIVARIRSSGAGVVLVFALEQDAGALFDEALRQGLTGVQWLASEAWSTASVLSTPPRFLPILQGSMGFAIRRAVHIPGLQEFLLRLHPSGPDASKDPFLRPFWEEVFRCSLQGDGGGDSQRGKPLCSGSEDLGSVRNIYSDVSQLRISYNVYKAVYAIAHALHAMRSCETGRGPFHLHACPNTDSVQPWQLLHYLKQVEFSNSFGDETKFDVNGDPVAVYDLVNWQLEADGQVEFVTVGRFDETTSLGRKKLYIQKTDIIWNGNQTTVPLSVCSSSCPPGTRRAIRPHLPICCFDCVVCTAGEISNQTDATECVRCLPEFWSNEECTACIPKLVDFLSYSDTMGIALLSVALLGSFCTATVILIFSCHHATPIVRANNSELSFLLLFSLTLCFLCSLTFIGRPSEWSCMLRHTAFGITFVLCISCVLGKTIVVLMAFRATLPASNVMKWFGPLQQRAFISLCTLVQVVICAVWLAVSPPSPRRLMTRESACVILLCDEGSTLGFCLVLGYIGLLASLCLLLAFLARKLPDNFNEAKFITFSMLIFCAVWVAFIPAYVSSPGKYSTATEVFAILGSSFGLLTCLFLPKCYIILLKPEKNNRKHLMAKSAADKTF</sequence>
<keyword evidence="8 14" id="KW-0675">Receptor</keyword>
<dbReference type="PANTHER" id="PTHR24061:SF0">
    <property type="entry name" value="C-FAMILY ODORANT RECEPTOR OLFCT1"/>
    <property type="match status" value="1"/>
</dbReference>
<evidence type="ECO:0000256" key="1">
    <source>
        <dbReference type="ARBA" id="ARBA00004651"/>
    </source>
</evidence>
<evidence type="ECO:0000256" key="2">
    <source>
        <dbReference type="ARBA" id="ARBA00022475"/>
    </source>
</evidence>
<evidence type="ECO:0000313" key="13">
    <source>
        <dbReference type="Proteomes" id="UP001652741"/>
    </source>
</evidence>
<dbReference type="InterPro" id="IPR028082">
    <property type="entry name" value="Peripla_BP_I"/>
</dbReference>
<feature type="transmembrane region" description="Helical" evidence="11">
    <location>
        <begin position="870"/>
        <end position="890"/>
    </location>
</feature>
<dbReference type="InterPro" id="IPR000068">
    <property type="entry name" value="GPCR_3_Ca_sens_rcpt-rel"/>
</dbReference>
<evidence type="ECO:0000256" key="9">
    <source>
        <dbReference type="ARBA" id="ARBA00023180"/>
    </source>
</evidence>
<dbReference type="KEGG" id="sasa:106581468"/>
<dbReference type="InterPro" id="IPR017978">
    <property type="entry name" value="GPCR_3_C"/>
</dbReference>
<keyword evidence="5 11" id="KW-1133">Transmembrane helix</keyword>
<evidence type="ECO:0000256" key="5">
    <source>
        <dbReference type="ARBA" id="ARBA00022989"/>
    </source>
</evidence>
<dbReference type="GeneID" id="106581468"/>
<evidence type="ECO:0000256" key="4">
    <source>
        <dbReference type="ARBA" id="ARBA00022729"/>
    </source>
</evidence>
<evidence type="ECO:0000313" key="14">
    <source>
        <dbReference type="RefSeq" id="XP_014019012.2"/>
    </source>
</evidence>
<keyword evidence="6" id="KW-0297">G-protein coupled receptor</keyword>
<keyword evidence="13" id="KW-1185">Reference proteome</keyword>
<dbReference type="PANTHER" id="PTHR24061">
    <property type="entry name" value="CALCIUM-SENSING RECEPTOR-RELATED"/>
    <property type="match status" value="1"/>
</dbReference>
<feature type="transmembrane region" description="Helical" evidence="11">
    <location>
        <begin position="678"/>
        <end position="702"/>
    </location>
</feature>
<dbReference type="InterPro" id="IPR001828">
    <property type="entry name" value="ANF_lig-bd_rcpt"/>
</dbReference>
<dbReference type="Pfam" id="PF01094">
    <property type="entry name" value="ANF_receptor"/>
    <property type="match status" value="1"/>
</dbReference>
<dbReference type="AlphaFoldDB" id="A0A1S3NUD1"/>
<feature type="transmembrane region" description="Helical" evidence="11">
    <location>
        <begin position="714"/>
        <end position="734"/>
    </location>
</feature>
<evidence type="ECO:0000256" key="8">
    <source>
        <dbReference type="ARBA" id="ARBA00023170"/>
    </source>
</evidence>
<dbReference type="InterPro" id="IPR011500">
    <property type="entry name" value="GPCR_3_9-Cys_dom"/>
</dbReference>
<dbReference type="InterPro" id="IPR038550">
    <property type="entry name" value="GPCR_3_9-Cys_sf"/>
</dbReference>
<dbReference type="InterPro" id="IPR000337">
    <property type="entry name" value="GPCR_3"/>
</dbReference>
<feature type="transmembrane region" description="Helical" evidence="11">
    <location>
        <begin position="746"/>
        <end position="770"/>
    </location>
</feature>
<keyword evidence="10" id="KW-0807">Transducer</keyword>
<keyword evidence="9" id="KW-0325">Glycoprotein</keyword>
<evidence type="ECO:0000259" key="12">
    <source>
        <dbReference type="PROSITE" id="PS50259"/>
    </source>
</evidence>
<keyword evidence="4" id="KW-0732">Signal</keyword>
<evidence type="ECO:0000256" key="11">
    <source>
        <dbReference type="SAM" id="Phobius"/>
    </source>
</evidence>
<dbReference type="GO" id="GO:0005886">
    <property type="term" value="C:plasma membrane"/>
    <property type="evidence" value="ECO:0007669"/>
    <property type="project" value="UniProtKB-SubCell"/>
</dbReference>
<feature type="domain" description="G-protein coupled receptors family 3 profile" evidence="12">
    <location>
        <begin position="676"/>
        <end position="940"/>
    </location>
</feature>
<organism evidence="13 14">
    <name type="scientific">Salmo salar</name>
    <name type="common">Atlantic salmon</name>
    <dbReference type="NCBI Taxonomy" id="8030"/>
    <lineage>
        <taxon>Eukaryota</taxon>
        <taxon>Metazoa</taxon>
        <taxon>Chordata</taxon>
        <taxon>Craniata</taxon>
        <taxon>Vertebrata</taxon>
        <taxon>Euteleostomi</taxon>
        <taxon>Actinopterygii</taxon>
        <taxon>Neopterygii</taxon>
        <taxon>Teleostei</taxon>
        <taxon>Protacanthopterygii</taxon>
        <taxon>Salmoniformes</taxon>
        <taxon>Salmonidae</taxon>
        <taxon>Salmoninae</taxon>
        <taxon>Salmo</taxon>
    </lineage>
</organism>
<name>A0A1S3NUD1_SALSA</name>
<dbReference type="Pfam" id="PF07562">
    <property type="entry name" value="NCD3G"/>
    <property type="match status" value="1"/>
</dbReference>
<dbReference type="PROSITE" id="PS50259">
    <property type="entry name" value="G_PROTEIN_RECEP_F3_4"/>
    <property type="match status" value="1"/>
</dbReference>
<gene>
    <name evidence="14" type="primary">LOC106581468</name>
</gene>
<dbReference type="SUPFAM" id="SSF53822">
    <property type="entry name" value="Periplasmic binding protein-like I"/>
    <property type="match status" value="1"/>
</dbReference>